<dbReference type="RefSeq" id="WP_274356549.1">
    <property type="nucleotide sequence ID" value="NZ_CP118099.1"/>
</dbReference>
<accession>A0ABY7WWY2</accession>
<evidence type="ECO:0000313" key="1">
    <source>
        <dbReference type="EMBL" id="WDH75383.1"/>
    </source>
</evidence>
<dbReference type="Proteomes" id="UP001213680">
    <property type="component" value="Chromosome"/>
</dbReference>
<protein>
    <recommendedName>
        <fullName evidence="3">Activator of Hsp90 ATPase homolog 1-like protein</fullName>
    </recommendedName>
</protein>
<reference evidence="1 2" key="1">
    <citation type="submission" date="2023-02" db="EMBL/GenBank/DDBJ databases">
        <title>A bacterium isolated from plastisphere.</title>
        <authorList>
            <person name="Sun Y."/>
        </authorList>
    </citation>
    <scope>NUCLEOTIDE SEQUENCE [LARGE SCALE GENOMIC DNA]</scope>
    <source>
        <strain evidence="2">a-1</strain>
    </source>
</reference>
<gene>
    <name evidence="1" type="ORF">PTI97_11200</name>
</gene>
<keyword evidence="2" id="KW-1185">Reference proteome</keyword>
<evidence type="ECO:0008006" key="3">
    <source>
        <dbReference type="Google" id="ProtNLM"/>
    </source>
</evidence>
<sequence>MKDKTFRALYHIPSSFVEHPLQKRALQAAGRPQESMVEVIFRVGGFGTYDVSTITFFERGTVLRHIERSDLSITEPFEFEYYEGDEAKQMRVAFHLLGTNWWPTVFEEPEGVRTLDGTQWSLSVYTNGTLIHEHHGSNAYPSEWEQVTRLFGIS</sequence>
<proteinExistence type="predicted"/>
<dbReference type="EMBL" id="CP118099">
    <property type="protein sequence ID" value="WDH75383.1"/>
    <property type="molecule type" value="Genomic_DNA"/>
</dbReference>
<name>A0ABY7WWY2_9BACL</name>
<evidence type="ECO:0000313" key="2">
    <source>
        <dbReference type="Proteomes" id="UP001213680"/>
    </source>
</evidence>
<organism evidence="1 2">
    <name type="scientific">Exiguobacterium marinum</name>
    <dbReference type="NCBI Taxonomy" id="273528"/>
    <lineage>
        <taxon>Bacteria</taxon>
        <taxon>Bacillati</taxon>
        <taxon>Bacillota</taxon>
        <taxon>Bacilli</taxon>
        <taxon>Bacillales</taxon>
        <taxon>Bacillales Family XII. Incertae Sedis</taxon>
        <taxon>Exiguobacterium</taxon>
    </lineage>
</organism>